<evidence type="ECO:0000256" key="6">
    <source>
        <dbReference type="SAM" id="MobiDB-lite"/>
    </source>
</evidence>
<feature type="transmembrane region" description="Helical" evidence="7">
    <location>
        <begin position="427"/>
        <end position="445"/>
    </location>
</feature>
<organism evidence="8 9">
    <name type="scientific">Promicromonospora alba</name>
    <dbReference type="NCBI Taxonomy" id="1616110"/>
    <lineage>
        <taxon>Bacteria</taxon>
        <taxon>Bacillati</taxon>
        <taxon>Actinomycetota</taxon>
        <taxon>Actinomycetes</taxon>
        <taxon>Micrococcales</taxon>
        <taxon>Promicromonosporaceae</taxon>
        <taxon>Promicromonospora</taxon>
    </lineage>
</organism>
<feature type="transmembrane region" description="Helical" evidence="7">
    <location>
        <begin position="117"/>
        <end position="137"/>
    </location>
</feature>
<feature type="transmembrane region" description="Helical" evidence="7">
    <location>
        <begin position="232"/>
        <end position="254"/>
    </location>
</feature>
<comment type="subcellular location">
    <subcellularLocation>
        <location evidence="1">Cell membrane</location>
        <topology evidence="1">Multi-pass membrane protein</topology>
    </subcellularLocation>
</comment>
<feature type="transmembrane region" description="Helical" evidence="7">
    <location>
        <begin position="548"/>
        <end position="565"/>
    </location>
</feature>
<feature type="transmembrane region" description="Helical" evidence="7">
    <location>
        <begin position="395"/>
        <end position="415"/>
    </location>
</feature>
<dbReference type="RefSeq" id="WP_377132603.1">
    <property type="nucleotide sequence ID" value="NZ_JBHSFI010000002.1"/>
</dbReference>
<feature type="region of interest" description="Disordered" evidence="6">
    <location>
        <begin position="681"/>
        <end position="701"/>
    </location>
</feature>
<proteinExistence type="predicted"/>
<feature type="transmembrane region" description="Helical" evidence="7">
    <location>
        <begin position="266"/>
        <end position="284"/>
    </location>
</feature>
<feature type="transmembrane region" description="Helical" evidence="7">
    <location>
        <begin position="621"/>
        <end position="647"/>
    </location>
</feature>
<feature type="transmembrane region" description="Helical" evidence="7">
    <location>
        <begin position="304"/>
        <end position="324"/>
    </location>
</feature>
<feature type="transmembrane region" description="Helical" evidence="7">
    <location>
        <begin position="29"/>
        <end position="52"/>
    </location>
</feature>
<comment type="caution">
    <text evidence="8">The sequence shown here is derived from an EMBL/GenBank/DDBJ whole genome shotgun (WGS) entry which is preliminary data.</text>
</comment>
<evidence type="ECO:0000313" key="9">
    <source>
        <dbReference type="Proteomes" id="UP001596011"/>
    </source>
</evidence>
<dbReference type="EMBL" id="JBHSFI010000002">
    <property type="protein sequence ID" value="MFC4627449.1"/>
    <property type="molecule type" value="Genomic_DNA"/>
</dbReference>
<reference evidence="9" key="1">
    <citation type="journal article" date="2019" name="Int. J. Syst. Evol. Microbiol.">
        <title>The Global Catalogue of Microorganisms (GCM) 10K type strain sequencing project: providing services to taxonomists for standard genome sequencing and annotation.</title>
        <authorList>
            <consortium name="The Broad Institute Genomics Platform"/>
            <consortium name="The Broad Institute Genome Sequencing Center for Infectious Disease"/>
            <person name="Wu L."/>
            <person name="Ma J."/>
        </authorList>
    </citation>
    <scope>NUCLEOTIDE SEQUENCE [LARGE SCALE GENOMIC DNA]</scope>
    <source>
        <strain evidence="9">CCUG 42722</strain>
    </source>
</reference>
<feature type="transmembrane region" description="Helical" evidence="7">
    <location>
        <begin position="336"/>
        <end position="355"/>
    </location>
</feature>
<keyword evidence="5 7" id="KW-0472">Membrane</keyword>
<protein>
    <submittedName>
        <fullName evidence="8">Cytochrome c oxidase assembly protein</fullName>
    </submittedName>
</protein>
<keyword evidence="2" id="KW-1003">Cell membrane</keyword>
<dbReference type="Pfam" id="PF09678">
    <property type="entry name" value="Caa3_CtaG"/>
    <property type="match status" value="1"/>
</dbReference>
<sequence length="701" mass="74884">MNAGATAVVVGPRSRSDGGGPVVRRDVNAVALLTIAAAAVLLAVPAVTTSLAGEMPYQRIHAGYPGADIAIGTTISRSLADAAAIVTVGALAALLFLRDVFAARAQDLGDQFELRVLRMSAAVWSIAAAASVMFELFDANGVRPSELSAGGAAIAAQPGLADLIPSLFEASSLAWTVSFVGSGLVAISSWFVERWTGLLIPLWAACVAVLAPVAVGQILVGPGHDLGSDAGYFQTLAVAVGLGTVLVSAIRLASGRFLPIATLRRRFLICAVALSVVLVTDPVLARFKLQGEGAWESPTAWQVYARGAVTVTLLSLAITAWALWRVGRLTDKGITRIVGAAALAAALWIGITVAMDRIPPPQYFVPTSIPQNFLGFDVDAAPTALVLFTHWRPNLLLSGLAVAGVGLYLLAVRTLHRRGDRWPAGRTFSWVVGWSVVVVASGSGFGKYSAADFGIHMVVHMSLNMLAPLLLVLGGVVTLVMRATQAGGERAAGLHEWTTSVLHWRVLRFVYNPLLVFAVFIGSYYGLYFSGLFEAMVRYHWAHQLMNLHFLAVGYLYYGLVIGVDRPPRPLPHVGKLGFVLAAMPFHAFFGVILMSSSLIVAENFYRTLDLPWADLAASQYLAGGVAWAAGELPLMIVVVVLGIQWARQDAKEAKRKDRHLDSGLDDEFEEYNRMLERLASRESVQPGQPAKTPQLKETHG</sequence>
<evidence type="ECO:0000313" key="8">
    <source>
        <dbReference type="EMBL" id="MFC4627449.1"/>
    </source>
</evidence>
<evidence type="ECO:0000256" key="1">
    <source>
        <dbReference type="ARBA" id="ARBA00004651"/>
    </source>
</evidence>
<evidence type="ECO:0000256" key="7">
    <source>
        <dbReference type="SAM" id="Phobius"/>
    </source>
</evidence>
<feature type="transmembrane region" description="Helical" evidence="7">
    <location>
        <begin position="457"/>
        <end position="480"/>
    </location>
</feature>
<keyword evidence="4 7" id="KW-1133">Transmembrane helix</keyword>
<feature type="transmembrane region" description="Helical" evidence="7">
    <location>
        <begin position="199"/>
        <end position="220"/>
    </location>
</feature>
<feature type="transmembrane region" description="Helical" evidence="7">
    <location>
        <begin position="577"/>
        <end position="601"/>
    </location>
</feature>
<name>A0ABV9HAQ3_9MICO</name>
<gene>
    <name evidence="8" type="ORF">ACFO6V_04330</name>
</gene>
<evidence type="ECO:0000256" key="3">
    <source>
        <dbReference type="ARBA" id="ARBA00022692"/>
    </source>
</evidence>
<accession>A0ABV9HAQ3</accession>
<keyword evidence="3 7" id="KW-0812">Transmembrane</keyword>
<keyword evidence="9" id="KW-1185">Reference proteome</keyword>
<feature type="transmembrane region" description="Helical" evidence="7">
    <location>
        <begin position="509"/>
        <end position="528"/>
    </location>
</feature>
<evidence type="ECO:0000256" key="5">
    <source>
        <dbReference type="ARBA" id="ARBA00023136"/>
    </source>
</evidence>
<dbReference type="Proteomes" id="UP001596011">
    <property type="component" value="Unassembled WGS sequence"/>
</dbReference>
<evidence type="ECO:0000256" key="4">
    <source>
        <dbReference type="ARBA" id="ARBA00022989"/>
    </source>
</evidence>
<evidence type="ECO:0000256" key="2">
    <source>
        <dbReference type="ARBA" id="ARBA00022475"/>
    </source>
</evidence>
<feature type="transmembrane region" description="Helical" evidence="7">
    <location>
        <begin position="174"/>
        <end position="192"/>
    </location>
</feature>
<dbReference type="InterPro" id="IPR019108">
    <property type="entry name" value="Caa3_assmbl_CtaG-rel"/>
</dbReference>
<feature type="transmembrane region" description="Helical" evidence="7">
    <location>
        <begin position="79"/>
        <end position="97"/>
    </location>
</feature>